<evidence type="ECO:0000313" key="3">
    <source>
        <dbReference type="Proteomes" id="UP000299102"/>
    </source>
</evidence>
<feature type="region of interest" description="Disordered" evidence="1">
    <location>
        <begin position="234"/>
        <end position="260"/>
    </location>
</feature>
<keyword evidence="3" id="KW-1185">Reference proteome</keyword>
<evidence type="ECO:0000313" key="2">
    <source>
        <dbReference type="EMBL" id="GBP61280.1"/>
    </source>
</evidence>
<sequence>MLLVPLNFRTYHDVINGYFSVVARPSVSFMTPSMVIERHAGDHRTRSVPAAHATACHYTGSVRGQPASRVALSACDGLICIIMMASAVGPHRSIKITSHRAALGIEGARVYFHVISKSRSNNHKRQPMRRTVHDAITERRRDAGGCAGAGRGRDEAAPLKTDVAQQRRTVNGRRKVIDASQADRLGRSCGSIACSALSLARSTQAERDNESCFFPGKLSSARRAHETYRIVESRTSYDPSTRLHRAAGTGPSPTAAKPPPVRRLRAAHAAVVKLLSRSGPARVCWADVRIEWARKLEFVVLNENGHSAAEMPILSLCRCTSKTYQVNDRCTTNGQLTISHPDHREEYVDPDQ</sequence>
<dbReference type="EMBL" id="BGZK01000809">
    <property type="protein sequence ID" value="GBP61280.1"/>
    <property type="molecule type" value="Genomic_DNA"/>
</dbReference>
<dbReference type="Proteomes" id="UP000299102">
    <property type="component" value="Unassembled WGS sequence"/>
</dbReference>
<organism evidence="2 3">
    <name type="scientific">Eumeta variegata</name>
    <name type="common">Bagworm moth</name>
    <name type="synonym">Eumeta japonica</name>
    <dbReference type="NCBI Taxonomy" id="151549"/>
    <lineage>
        <taxon>Eukaryota</taxon>
        <taxon>Metazoa</taxon>
        <taxon>Ecdysozoa</taxon>
        <taxon>Arthropoda</taxon>
        <taxon>Hexapoda</taxon>
        <taxon>Insecta</taxon>
        <taxon>Pterygota</taxon>
        <taxon>Neoptera</taxon>
        <taxon>Endopterygota</taxon>
        <taxon>Lepidoptera</taxon>
        <taxon>Glossata</taxon>
        <taxon>Ditrysia</taxon>
        <taxon>Tineoidea</taxon>
        <taxon>Psychidae</taxon>
        <taxon>Oiketicinae</taxon>
        <taxon>Eumeta</taxon>
    </lineage>
</organism>
<comment type="caution">
    <text evidence="2">The sequence shown here is derived from an EMBL/GenBank/DDBJ whole genome shotgun (WGS) entry which is preliminary data.</text>
</comment>
<feature type="compositionally biased region" description="Basic residues" evidence="1">
    <location>
        <begin position="120"/>
        <end position="130"/>
    </location>
</feature>
<accession>A0A4C1XDU8</accession>
<gene>
    <name evidence="2" type="ORF">EVAR_52769_1</name>
</gene>
<name>A0A4C1XDU8_EUMVA</name>
<feature type="region of interest" description="Disordered" evidence="1">
    <location>
        <begin position="119"/>
        <end position="164"/>
    </location>
</feature>
<reference evidence="2 3" key="1">
    <citation type="journal article" date="2019" name="Commun. Biol.">
        <title>The bagworm genome reveals a unique fibroin gene that provides high tensile strength.</title>
        <authorList>
            <person name="Kono N."/>
            <person name="Nakamura H."/>
            <person name="Ohtoshi R."/>
            <person name="Tomita M."/>
            <person name="Numata K."/>
            <person name="Arakawa K."/>
        </authorList>
    </citation>
    <scope>NUCLEOTIDE SEQUENCE [LARGE SCALE GENOMIC DNA]</scope>
</reference>
<proteinExistence type="predicted"/>
<protein>
    <submittedName>
        <fullName evidence="2">Uncharacterized protein</fullName>
    </submittedName>
</protein>
<dbReference type="AlphaFoldDB" id="A0A4C1XDU8"/>
<evidence type="ECO:0000256" key="1">
    <source>
        <dbReference type="SAM" id="MobiDB-lite"/>
    </source>
</evidence>
<feature type="compositionally biased region" description="Basic and acidic residues" evidence="1">
    <location>
        <begin position="131"/>
        <end position="143"/>
    </location>
</feature>
<dbReference type="OrthoDB" id="412680at2759"/>